<proteinExistence type="predicted"/>
<organism evidence="2 3">
    <name type="scientific">Periconia macrospinosa</name>
    <dbReference type="NCBI Taxonomy" id="97972"/>
    <lineage>
        <taxon>Eukaryota</taxon>
        <taxon>Fungi</taxon>
        <taxon>Dikarya</taxon>
        <taxon>Ascomycota</taxon>
        <taxon>Pezizomycotina</taxon>
        <taxon>Dothideomycetes</taxon>
        <taxon>Pleosporomycetidae</taxon>
        <taxon>Pleosporales</taxon>
        <taxon>Massarineae</taxon>
        <taxon>Periconiaceae</taxon>
        <taxon>Periconia</taxon>
    </lineage>
</organism>
<evidence type="ECO:0000313" key="2">
    <source>
        <dbReference type="EMBL" id="PVI07029.1"/>
    </source>
</evidence>
<dbReference type="AlphaFoldDB" id="A0A2V1EAH9"/>
<accession>A0A2V1EAH9</accession>
<protein>
    <submittedName>
        <fullName evidence="2">Uncharacterized protein</fullName>
    </submittedName>
</protein>
<keyword evidence="1" id="KW-1133">Transmembrane helix</keyword>
<name>A0A2V1EAH9_9PLEO</name>
<feature type="transmembrane region" description="Helical" evidence="1">
    <location>
        <begin position="44"/>
        <end position="62"/>
    </location>
</feature>
<keyword evidence="1" id="KW-0472">Membrane</keyword>
<reference evidence="2 3" key="1">
    <citation type="journal article" date="2018" name="Sci. Rep.">
        <title>Comparative genomics provides insights into the lifestyle and reveals functional heterogeneity of dark septate endophytic fungi.</title>
        <authorList>
            <person name="Knapp D.G."/>
            <person name="Nemeth J.B."/>
            <person name="Barry K."/>
            <person name="Hainaut M."/>
            <person name="Henrissat B."/>
            <person name="Johnson J."/>
            <person name="Kuo A."/>
            <person name="Lim J.H.P."/>
            <person name="Lipzen A."/>
            <person name="Nolan M."/>
            <person name="Ohm R.A."/>
            <person name="Tamas L."/>
            <person name="Grigoriev I.V."/>
            <person name="Spatafora J.W."/>
            <person name="Nagy L.G."/>
            <person name="Kovacs G.M."/>
        </authorList>
    </citation>
    <scope>NUCLEOTIDE SEQUENCE [LARGE SCALE GENOMIC DNA]</scope>
    <source>
        <strain evidence="2 3">DSE2036</strain>
    </source>
</reference>
<evidence type="ECO:0000313" key="3">
    <source>
        <dbReference type="Proteomes" id="UP000244855"/>
    </source>
</evidence>
<dbReference type="EMBL" id="KZ805306">
    <property type="protein sequence ID" value="PVI07029.1"/>
    <property type="molecule type" value="Genomic_DNA"/>
</dbReference>
<gene>
    <name evidence="2" type="ORF">DM02DRAFT_383593</name>
</gene>
<sequence>MMGGKSSFFDNKMRRPCYPRYQSRCGPSASGWCVVHRPLASCTLPFLIAMVTALLLHLSVVIKRRKPAL</sequence>
<keyword evidence="1" id="KW-0812">Transmembrane</keyword>
<dbReference type="Proteomes" id="UP000244855">
    <property type="component" value="Unassembled WGS sequence"/>
</dbReference>
<evidence type="ECO:0000256" key="1">
    <source>
        <dbReference type="SAM" id="Phobius"/>
    </source>
</evidence>
<keyword evidence="3" id="KW-1185">Reference proteome</keyword>